<reference evidence="2" key="1">
    <citation type="journal article" date="2019" name="Int. J. Syst. Evol. Microbiol.">
        <title>The Global Catalogue of Microorganisms (GCM) 10K type strain sequencing project: providing services to taxonomists for standard genome sequencing and annotation.</title>
        <authorList>
            <consortium name="The Broad Institute Genomics Platform"/>
            <consortium name="The Broad Institute Genome Sequencing Center for Infectious Disease"/>
            <person name="Wu L."/>
            <person name="Ma J."/>
        </authorList>
    </citation>
    <scope>NUCLEOTIDE SEQUENCE [LARGE SCALE GENOMIC DNA]</scope>
    <source>
        <strain evidence="2">KCTC 52438</strain>
    </source>
</reference>
<organism evidence="1 2">
    <name type="scientific">Litoribrevibacter euphylliae</name>
    <dbReference type="NCBI Taxonomy" id="1834034"/>
    <lineage>
        <taxon>Bacteria</taxon>
        <taxon>Pseudomonadati</taxon>
        <taxon>Pseudomonadota</taxon>
        <taxon>Gammaproteobacteria</taxon>
        <taxon>Oceanospirillales</taxon>
        <taxon>Oceanospirillaceae</taxon>
        <taxon>Litoribrevibacter</taxon>
    </lineage>
</organism>
<accession>A0ABV7HCA7</accession>
<dbReference type="InterPro" id="IPR011008">
    <property type="entry name" value="Dimeric_a/b-barrel"/>
</dbReference>
<evidence type="ECO:0000313" key="2">
    <source>
        <dbReference type="Proteomes" id="UP001595476"/>
    </source>
</evidence>
<dbReference type="Gene3D" id="3.30.70.1060">
    <property type="entry name" value="Dimeric alpha+beta barrel"/>
    <property type="match status" value="1"/>
</dbReference>
<name>A0ABV7HCA7_9GAMM</name>
<protein>
    <submittedName>
        <fullName evidence="1">YciI family protein</fullName>
    </submittedName>
</protein>
<dbReference type="PANTHER" id="PTHR37828:SF1">
    <property type="entry name" value="YCII-RELATED DOMAIN-CONTAINING PROTEIN"/>
    <property type="match status" value="1"/>
</dbReference>
<proteinExistence type="predicted"/>
<dbReference type="PANTHER" id="PTHR37828">
    <property type="entry name" value="GSR2449 PROTEIN"/>
    <property type="match status" value="1"/>
</dbReference>
<dbReference type="EMBL" id="JBHRSZ010000004">
    <property type="protein sequence ID" value="MFC3151442.1"/>
    <property type="molecule type" value="Genomic_DNA"/>
</dbReference>
<dbReference type="SUPFAM" id="SSF54909">
    <property type="entry name" value="Dimeric alpha+beta barrel"/>
    <property type="match status" value="1"/>
</dbReference>
<keyword evidence="2" id="KW-1185">Reference proteome</keyword>
<gene>
    <name evidence="1" type="ORF">ACFOEK_10430</name>
</gene>
<dbReference type="Proteomes" id="UP001595476">
    <property type="component" value="Unassembled WGS sequence"/>
</dbReference>
<evidence type="ECO:0000313" key="1">
    <source>
        <dbReference type="EMBL" id="MFC3151442.1"/>
    </source>
</evidence>
<comment type="caution">
    <text evidence="1">The sequence shown here is derived from an EMBL/GenBank/DDBJ whole genome shotgun (WGS) entry which is preliminary data.</text>
</comment>
<dbReference type="RefSeq" id="WP_386720205.1">
    <property type="nucleotide sequence ID" value="NZ_JBHRSZ010000004.1"/>
</dbReference>
<sequence length="96" mass="10661">MFIVMLKFSENKAQAGQFMDAHKAWIEQGIQDGVFALVGSLPDVGGGILVHNLSRDALEQRIKDDPFVAENVVTPEIIEFIPNKGDERFSFLIDQG</sequence>